<feature type="transmembrane region" description="Helical" evidence="8">
    <location>
        <begin position="74"/>
        <end position="102"/>
    </location>
</feature>
<dbReference type="GO" id="GO:0140359">
    <property type="term" value="F:ABC-type transporter activity"/>
    <property type="evidence" value="ECO:0007669"/>
    <property type="project" value="InterPro"/>
</dbReference>
<dbReference type="InterPro" id="IPR011527">
    <property type="entry name" value="ABC1_TM_dom"/>
</dbReference>
<name>A0A8J2KJ43_9HEXA</name>
<keyword evidence="7 8" id="KW-0472">Membrane</keyword>
<reference evidence="10" key="1">
    <citation type="submission" date="2021-06" db="EMBL/GenBank/DDBJ databases">
        <authorList>
            <person name="Hodson N. C."/>
            <person name="Mongue J. A."/>
            <person name="Jaron S. K."/>
        </authorList>
    </citation>
    <scope>NUCLEOTIDE SEQUENCE</scope>
</reference>
<evidence type="ECO:0000259" key="9">
    <source>
        <dbReference type="PROSITE" id="PS50929"/>
    </source>
</evidence>
<evidence type="ECO:0000313" key="11">
    <source>
        <dbReference type="Proteomes" id="UP000708208"/>
    </source>
</evidence>
<dbReference type="GO" id="GO:0012505">
    <property type="term" value="C:endomembrane system"/>
    <property type="evidence" value="ECO:0007669"/>
    <property type="project" value="UniProtKB-SubCell"/>
</dbReference>
<evidence type="ECO:0000256" key="4">
    <source>
        <dbReference type="ARBA" id="ARBA00022741"/>
    </source>
</evidence>
<evidence type="ECO:0000313" key="10">
    <source>
        <dbReference type="EMBL" id="CAG7817372.1"/>
    </source>
</evidence>
<comment type="caution">
    <text evidence="10">The sequence shown here is derived from an EMBL/GenBank/DDBJ whole genome shotgun (WGS) entry which is preliminary data.</text>
</comment>
<evidence type="ECO:0000256" key="3">
    <source>
        <dbReference type="ARBA" id="ARBA00022737"/>
    </source>
</evidence>
<evidence type="ECO:0000256" key="6">
    <source>
        <dbReference type="ARBA" id="ARBA00022989"/>
    </source>
</evidence>
<organism evidence="10 11">
    <name type="scientific">Allacma fusca</name>
    <dbReference type="NCBI Taxonomy" id="39272"/>
    <lineage>
        <taxon>Eukaryota</taxon>
        <taxon>Metazoa</taxon>
        <taxon>Ecdysozoa</taxon>
        <taxon>Arthropoda</taxon>
        <taxon>Hexapoda</taxon>
        <taxon>Collembola</taxon>
        <taxon>Symphypleona</taxon>
        <taxon>Sminthuridae</taxon>
        <taxon>Allacma</taxon>
    </lineage>
</organism>
<evidence type="ECO:0000256" key="8">
    <source>
        <dbReference type="SAM" id="Phobius"/>
    </source>
</evidence>
<evidence type="ECO:0000256" key="5">
    <source>
        <dbReference type="ARBA" id="ARBA00022840"/>
    </source>
</evidence>
<keyword evidence="11" id="KW-1185">Reference proteome</keyword>
<sequence>AVAYLANIKVLLGCLSAATRLHKNMLLRMLRAPMHFFDTTPMGRIVNRFSDDTDVLDTKVTKVLMDWLTGLYQVFSALIVMSTNMPMVLTVITPLAIIYMVLQRVHAGTARQLKRLRVVSKSPIVSNFSETLSGLSTIRAFNVQHQFLAAFEKNLDKNQATYFAWACTNR</sequence>
<keyword evidence="3" id="KW-0677">Repeat</keyword>
<dbReference type="PROSITE" id="PS50929">
    <property type="entry name" value="ABC_TM1F"/>
    <property type="match status" value="1"/>
</dbReference>
<keyword evidence="2 8" id="KW-0812">Transmembrane</keyword>
<dbReference type="Proteomes" id="UP000708208">
    <property type="component" value="Unassembled WGS sequence"/>
</dbReference>
<feature type="domain" description="ABC transmembrane type-1" evidence="9">
    <location>
        <begin position="1"/>
        <end position="170"/>
    </location>
</feature>
<evidence type="ECO:0000256" key="1">
    <source>
        <dbReference type="ARBA" id="ARBA00004127"/>
    </source>
</evidence>
<dbReference type="OrthoDB" id="6500128at2759"/>
<accession>A0A8J2KJ43</accession>
<evidence type="ECO:0000256" key="7">
    <source>
        <dbReference type="ARBA" id="ARBA00023136"/>
    </source>
</evidence>
<dbReference type="InterPro" id="IPR050173">
    <property type="entry name" value="ABC_transporter_C-like"/>
</dbReference>
<evidence type="ECO:0000256" key="2">
    <source>
        <dbReference type="ARBA" id="ARBA00022692"/>
    </source>
</evidence>
<protein>
    <recommendedName>
        <fullName evidence="9">ABC transmembrane type-1 domain-containing protein</fullName>
    </recommendedName>
</protein>
<keyword evidence="6 8" id="KW-1133">Transmembrane helix</keyword>
<proteinExistence type="predicted"/>
<dbReference type="Pfam" id="PF00664">
    <property type="entry name" value="ABC_membrane"/>
    <property type="match status" value="1"/>
</dbReference>
<comment type="subcellular location">
    <subcellularLocation>
        <location evidence="1">Endomembrane system</location>
        <topology evidence="1">Multi-pass membrane protein</topology>
    </subcellularLocation>
</comment>
<dbReference type="GO" id="GO:0016020">
    <property type="term" value="C:membrane"/>
    <property type="evidence" value="ECO:0007669"/>
    <property type="project" value="InterPro"/>
</dbReference>
<dbReference type="AlphaFoldDB" id="A0A8J2KJ43"/>
<dbReference type="GO" id="GO:0005524">
    <property type="term" value="F:ATP binding"/>
    <property type="evidence" value="ECO:0007669"/>
    <property type="project" value="UniProtKB-KW"/>
</dbReference>
<feature type="non-terminal residue" evidence="10">
    <location>
        <position position="1"/>
    </location>
</feature>
<gene>
    <name evidence="10" type="ORF">AFUS01_LOCUS27944</name>
</gene>
<dbReference type="PANTHER" id="PTHR24223:SF443">
    <property type="entry name" value="MULTIDRUG-RESISTANCE LIKE PROTEIN 1, ISOFORM I"/>
    <property type="match status" value="1"/>
</dbReference>
<keyword evidence="4" id="KW-0547">Nucleotide-binding</keyword>
<keyword evidence="5" id="KW-0067">ATP-binding</keyword>
<dbReference type="EMBL" id="CAJVCH010392303">
    <property type="protein sequence ID" value="CAG7817372.1"/>
    <property type="molecule type" value="Genomic_DNA"/>
</dbReference>
<dbReference type="PANTHER" id="PTHR24223">
    <property type="entry name" value="ATP-BINDING CASSETTE SUB-FAMILY C"/>
    <property type="match status" value="1"/>
</dbReference>